<organism evidence="14 15">
    <name type="scientific">Nitratiruptor tergarcus DSM 16512</name>
    <dbReference type="NCBI Taxonomy" id="1069081"/>
    <lineage>
        <taxon>Bacteria</taxon>
        <taxon>Pseudomonadati</taxon>
        <taxon>Campylobacterota</taxon>
        <taxon>Epsilonproteobacteria</taxon>
        <taxon>Nautiliales</taxon>
        <taxon>Nitratiruptoraceae</taxon>
        <taxon>Nitratiruptor</taxon>
    </lineage>
</organism>
<keyword evidence="9" id="KW-0289">Folate biosynthesis</keyword>
<dbReference type="PROSITE" id="PS00794">
    <property type="entry name" value="HPPK"/>
    <property type="match status" value="1"/>
</dbReference>
<dbReference type="NCBIfam" id="TIGR01498">
    <property type="entry name" value="folK"/>
    <property type="match status" value="1"/>
</dbReference>
<comment type="function">
    <text evidence="10">Catalyzes the transfer of pyrophosphate from adenosine triphosphate (ATP) to 6-hydroxymethyl-7,8-dihydropterin, an enzymatic step in folate biosynthesis pathway.</text>
</comment>
<reference evidence="15" key="1">
    <citation type="submission" date="2017-04" db="EMBL/GenBank/DDBJ databases">
        <authorList>
            <person name="Varghese N."/>
            <person name="Submissions S."/>
        </authorList>
    </citation>
    <scope>NUCLEOTIDE SEQUENCE [LARGE SCALE GENOMIC DNA]</scope>
    <source>
        <strain evidence="15">DSM 16512</strain>
    </source>
</reference>
<evidence type="ECO:0000256" key="6">
    <source>
        <dbReference type="ARBA" id="ARBA00022741"/>
    </source>
</evidence>
<evidence type="ECO:0000313" key="15">
    <source>
        <dbReference type="Proteomes" id="UP000192602"/>
    </source>
</evidence>
<protein>
    <recommendedName>
        <fullName evidence="4">2-amino-4-hydroxy-6-hydroxymethyldihydropteridine pyrophosphokinase</fullName>
        <ecNumber evidence="3">2.7.6.3</ecNumber>
    </recommendedName>
    <alternativeName>
        <fullName evidence="11">6-hydroxymethyl-7,8-dihydropterin pyrophosphokinase</fullName>
    </alternativeName>
    <alternativeName>
        <fullName evidence="12">7,8-dihydro-6-hydroxymethylpterin-pyrophosphokinase</fullName>
    </alternativeName>
</protein>
<keyword evidence="6" id="KW-0547">Nucleotide-binding</keyword>
<name>A0A1W1WST7_9BACT</name>
<evidence type="ECO:0000313" key="14">
    <source>
        <dbReference type="EMBL" id="SMC09110.1"/>
    </source>
</evidence>
<dbReference type="CDD" id="cd00483">
    <property type="entry name" value="HPPK"/>
    <property type="match status" value="1"/>
</dbReference>
<evidence type="ECO:0000256" key="5">
    <source>
        <dbReference type="ARBA" id="ARBA00022679"/>
    </source>
</evidence>
<comment type="pathway">
    <text evidence="1">Cofactor biosynthesis; tetrahydrofolate biosynthesis; 2-amino-4-hydroxy-6-hydroxymethyl-7,8-dihydropteridine diphosphate from 7,8-dihydroneopterin triphosphate: step 4/4.</text>
</comment>
<dbReference type="EMBL" id="FWWZ01000001">
    <property type="protein sequence ID" value="SMC09110.1"/>
    <property type="molecule type" value="Genomic_DNA"/>
</dbReference>
<dbReference type="OrthoDB" id="9808041at2"/>
<evidence type="ECO:0000256" key="4">
    <source>
        <dbReference type="ARBA" id="ARBA00016218"/>
    </source>
</evidence>
<dbReference type="SUPFAM" id="SSF55083">
    <property type="entry name" value="6-hydroxymethyl-7,8-dihydropterin pyrophosphokinase, HPPK"/>
    <property type="match status" value="1"/>
</dbReference>
<keyword evidence="7 14" id="KW-0418">Kinase</keyword>
<dbReference type="InterPro" id="IPR035907">
    <property type="entry name" value="Hppk_sf"/>
</dbReference>
<dbReference type="STRING" id="1069081.SAMN05660197_0908"/>
<accession>A0A1W1WST7</accession>
<dbReference type="GO" id="GO:0003848">
    <property type="term" value="F:2-amino-4-hydroxy-6-hydroxymethyldihydropteridine diphosphokinase activity"/>
    <property type="evidence" value="ECO:0007669"/>
    <property type="project" value="UniProtKB-EC"/>
</dbReference>
<dbReference type="GO" id="GO:0046656">
    <property type="term" value="P:folic acid biosynthetic process"/>
    <property type="evidence" value="ECO:0007669"/>
    <property type="project" value="UniProtKB-KW"/>
</dbReference>
<keyword evidence="8" id="KW-0067">ATP-binding</keyword>
<dbReference type="InterPro" id="IPR000550">
    <property type="entry name" value="Hppk"/>
</dbReference>
<dbReference type="PANTHER" id="PTHR43071">
    <property type="entry name" value="2-AMINO-4-HYDROXY-6-HYDROXYMETHYLDIHYDROPTERIDINE PYROPHOSPHOKINASE"/>
    <property type="match status" value="1"/>
</dbReference>
<evidence type="ECO:0000256" key="7">
    <source>
        <dbReference type="ARBA" id="ARBA00022777"/>
    </source>
</evidence>
<dbReference type="EC" id="2.7.6.3" evidence="3"/>
<evidence type="ECO:0000256" key="3">
    <source>
        <dbReference type="ARBA" id="ARBA00013253"/>
    </source>
</evidence>
<dbReference type="RefSeq" id="WP_084275359.1">
    <property type="nucleotide sequence ID" value="NZ_AP026671.1"/>
</dbReference>
<keyword evidence="15" id="KW-1185">Reference proteome</keyword>
<dbReference type="Proteomes" id="UP000192602">
    <property type="component" value="Unassembled WGS sequence"/>
</dbReference>
<sequence>MRKSISEDLQLFFTGGFPAVLQTKCYNNLAILGIGGNIGNVKRRFKKLLLFLKSNPKIRPIATAPILKNPPFGYMEQADFYNSIIAVDTTFSPQELLHYALYIEKRFKRERTFKNAPRTLDVDIIFFEDKIVNKKDLFIPHPFWSERESVIIPLKFLLEFR</sequence>
<comment type="similarity">
    <text evidence="2">Belongs to the HPPK family.</text>
</comment>
<dbReference type="GO" id="GO:0046654">
    <property type="term" value="P:tetrahydrofolate biosynthetic process"/>
    <property type="evidence" value="ECO:0007669"/>
    <property type="project" value="UniProtKB-UniPathway"/>
</dbReference>
<gene>
    <name evidence="14" type="ORF">SAMN05660197_0908</name>
</gene>
<evidence type="ECO:0000256" key="11">
    <source>
        <dbReference type="ARBA" id="ARBA00029766"/>
    </source>
</evidence>
<dbReference type="UniPathway" id="UPA00077">
    <property type="reaction ID" value="UER00155"/>
</dbReference>
<evidence type="ECO:0000259" key="13">
    <source>
        <dbReference type="PROSITE" id="PS00794"/>
    </source>
</evidence>
<evidence type="ECO:0000256" key="9">
    <source>
        <dbReference type="ARBA" id="ARBA00022909"/>
    </source>
</evidence>
<evidence type="ECO:0000256" key="10">
    <source>
        <dbReference type="ARBA" id="ARBA00029409"/>
    </source>
</evidence>
<dbReference type="GO" id="GO:0016301">
    <property type="term" value="F:kinase activity"/>
    <property type="evidence" value="ECO:0007669"/>
    <property type="project" value="UniProtKB-KW"/>
</dbReference>
<feature type="domain" description="7,8-dihydro-6-hydroxymethylpterin-pyrophosphokinase" evidence="13">
    <location>
        <begin position="114"/>
        <end position="125"/>
    </location>
</feature>
<evidence type="ECO:0000256" key="12">
    <source>
        <dbReference type="ARBA" id="ARBA00033413"/>
    </source>
</evidence>
<evidence type="ECO:0000256" key="2">
    <source>
        <dbReference type="ARBA" id="ARBA00005810"/>
    </source>
</evidence>
<dbReference type="GO" id="GO:0005524">
    <property type="term" value="F:ATP binding"/>
    <property type="evidence" value="ECO:0007669"/>
    <property type="project" value="UniProtKB-KW"/>
</dbReference>
<dbReference type="Pfam" id="PF01288">
    <property type="entry name" value="HPPK"/>
    <property type="match status" value="1"/>
</dbReference>
<proteinExistence type="inferred from homology"/>
<evidence type="ECO:0000256" key="8">
    <source>
        <dbReference type="ARBA" id="ARBA00022840"/>
    </source>
</evidence>
<keyword evidence="5" id="KW-0808">Transferase</keyword>
<dbReference type="Gene3D" id="3.30.70.560">
    <property type="entry name" value="7,8-Dihydro-6-hydroxymethylpterin-pyrophosphokinase HPPK"/>
    <property type="match status" value="1"/>
</dbReference>
<evidence type="ECO:0000256" key="1">
    <source>
        <dbReference type="ARBA" id="ARBA00005051"/>
    </source>
</evidence>
<dbReference type="PANTHER" id="PTHR43071:SF1">
    <property type="entry name" value="2-AMINO-4-HYDROXY-6-HYDROXYMETHYLDIHYDROPTERIDINE PYROPHOSPHOKINASE"/>
    <property type="match status" value="1"/>
</dbReference>
<dbReference type="AlphaFoldDB" id="A0A1W1WST7"/>